<accession>A0ACB8XYU6</accession>
<gene>
    <name evidence="1" type="ORF">L1987_86277</name>
</gene>
<comment type="caution">
    <text evidence="1">The sequence shown here is derived from an EMBL/GenBank/DDBJ whole genome shotgun (WGS) entry which is preliminary data.</text>
</comment>
<sequence length="562" mass="60702">MVTRSITSLRKTIGSMIEDKNIVALFVDLFGTDAFDVAVEFGVPRYLFFPASAMTLSLFLHLPELDRTVPCESNDAYKRVLHNAKRYVMAKGIVVNSFKELEGGPIEVLQQDRPGKPPVYPVGPLITGSVELIALRAKSNENGIVDRLEIVWVVTGLLQGEEGKGIRVQAQELKEASASVLSEDVTTYIDKMGVTGVYKYLVVVVLIAAVSSTVVTSCPPSDREALLAFKSGLTEPYLGIFKTWTGTDCCTNWYGISCDPTDGRVNDIILRGESEDKIFEKAGRSGYMTGSLSPSICSLDRLTTLIVADWKGISGEIPACITSLPHLRILDLIGNQISGKIPADIGKLEKLTVLNVADNKIAGEIPSSIVNLRSLMHLDLSNNQISGVLPTDLGKLTMMSRALLNRNQISGAIPSSISGIYRLADLDLSMNRISGSIPAQIGSMPVLSTLNLDSNQITGEIPASLLSNSGLNIVNLSRNALDGYLPDVFTPRTYFSVLDLSFNKLKGAIPKSLSSAKYIGHLDLSNNHLCGSIPVGFPFDHLEASSFTNNDCLCGSPLMRVC</sequence>
<protein>
    <submittedName>
        <fullName evidence="1">Uncharacterized protein</fullName>
    </submittedName>
</protein>
<name>A0ACB8XYU6_9ASTR</name>
<reference evidence="2" key="1">
    <citation type="journal article" date="2022" name="Mol. Ecol. Resour.">
        <title>The genomes of chicory, endive, great burdock and yacon provide insights into Asteraceae palaeo-polyploidization history and plant inulin production.</title>
        <authorList>
            <person name="Fan W."/>
            <person name="Wang S."/>
            <person name="Wang H."/>
            <person name="Wang A."/>
            <person name="Jiang F."/>
            <person name="Liu H."/>
            <person name="Zhao H."/>
            <person name="Xu D."/>
            <person name="Zhang Y."/>
        </authorList>
    </citation>
    <scope>NUCLEOTIDE SEQUENCE [LARGE SCALE GENOMIC DNA]</scope>
    <source>
        <strain evidence="2">cv. Yunnan</strain>
    </source>
</reference>
<dbReference type="Proteomes" id="UP001056120">
    <property type="component" value="Linkage Group LG29"/>
</dbReference>
<dbReference type="EMBL" id="CM042046">
    <property type="protein sequence ID" value="KAI3676665.1"/>
    <property type="molecule type" value="Genomic_DNA"/>
</dbReference>
<evidence type="ECO:0000313" key="1">
    <source>
        <dbReference type="EMBL" id="KAI3676665.1"/>
    </source>
</evidence>
<keyword evidence="2" id="KW-1185">Reference proteome</keyword>
<organism evidence="1 2">
    <name type="scientific">Smallanthus sonchifolius</name>
    <dbReference type="NCBI Taxonomy" id="185202"/>
    <lineage>
        <taxon>Eukaryota</taxon>
        <taxon>Viridiplantae</taxon>
        <taxon>Streptophyta</taxon>
        <taxon>Embryophyta</taxon>
        <taxon>Tracheophyta</taxon>
        <taxon>Spermatophyta</taxon>
        <taxon>Magnoliopsida</taxon>
        <taxon>eudicotyledons</taxon>
        <taxon>Gunneridae</taxon>
        <taxon>Pentapetalae</taxon>
        <taxon>asterids</taxon>
        <taxon>campanulids</taxon>
        <taxon>Asterales</taxon>
        <taxon>Asteraceae</taxon>
        <taxon>Asteroideae</taxon>
        <taxon>Heliantheae alliance</taxon>
        <taxon>Millerieae</taxon>
        <taxon>Smallanthus</taxon>
    </lineage>
</organism>
<reference evidence="1 2" key="2">
    <citation type="journal article" date="2022" name="Mol. Ecol. Resour.">
        <title>The genomes of chicory, endive, great burdock and yacon provide insights into Asteraceae paleo-polyploidization history and plant inulin production.</title>
        <authorList>
            <person name="Fan W."/>
            <person name="Wang S."/>
            <person name="Wang H."/>
            <person name="Wang A."/>
            <person name="Jiang F."/>
            <person name="Liu H."/>
            <person name="Zhao H."/>
            <person name="Xu D."/>
            <person name="Zhang Y."/>
        </authorList>
    </citation>
    <scope>NUCLEOTIDE SEQUENCE [LARGE SCALE GENOMIC DNA]</scope>
    <source>
        <strain evidence="2">cv. Yunnan</strain>
        <tissue evidence="1">Leaves</tissue>
    </source>
</reference>
<proteinExistence type="predicted"/>
<evidence type="ECO:0000313" key="2">
    <source>
        <dbReference type="Proteomes" id="UP001056120"/>
    </source>
</evidence>